<comment type="caution">
    <text evidence="2">The sequence shown here is derived from an EMBL/GenBank/DDBJ whole genome shotgun (WGS) entry which is preliminary data.</text>
</comment>
<dbReference type="RefSeq" id="WP_186860668.1">
    <property type="nucleotide sequence ID" value="NZ_JACOOO010000037.1"/>
</dbReference>
<dbReference type="InterPro" id="IPR045584">
    <property type="entry name" value="Pilin-like"/>
</dbReference>
<name>A0ABR7DFW4_9CLOT</name>
<accession>A0ABR7DFW4</accession>
<feature type="transmembrane region" description="Helical" evidence="1">
    <location>
        <begin position="21"/>
        <end position="38"/>
    </location>
</feature>
<reference evidence="2 3" key="1">
    <citation type="submission" date="2020-08" db="EMBL/GenBank/DDBJ databases">
        <title>Genome public.</title>
        <authorList>
            <person name="Liu C."/>
            <person name="Sun Q."/>
        </authorList>
    </citation>
    <scope>NUCLEOTIDE SEQUENCE [LARGE SCALE GENOMIC DNA]</scope>
    <source>
        <strain evidence="2 3">NSJ-6</strain>
    </source>
</reference>
<dbReference type="EMBL" id="JACOOO010000037">
    <property type="protein sequence ID" value="MBC5630289.1"/>
    <property type="molecule type" value="Genomic_DNA"/>
</dbReference>
<dbReference type="Gene3D" id="3.30.700.10">
    <property type="entry name" value="Glycoprotein, Type 4 Pilin"/>
    <property type="match status" value="1"/>
</dbReference>
<keyword evidence="1" id="KW-1133">Transmembrane helix</keyword>
<sequence length="134" mass="14481">MTLKLKIETTPKKSKKRAFTLIELVVVIAIIAVLAAAFTPKLSGYMDEARKVSVLDQAKRVLTAYESVNLKTNVLTESSAISSVISSSGGLVTTDEITKIPLTFTIAQCRNILNTEKFNFTMTNGVANAPTSIN</sequence>
<dbReference type="Proteomes" id="UP000596929">
    <property type="component" value="Unassembled WGS sequence"/>
</dbReference>
<protein>
    <submittedName>
        <fullName evidence="2">Prepilin-type N-terminal cleavage/methylation domain-containing protein</fullName>
    </submittedName>
</protein>
<evidence type="ECO:0000256" key="1">
    <source>
        <dbReference type="SAM" id="Phobius"/>
    </source>
</evidence>
<dbReference type="PANTHER" id="PTHR30093">
    <property type="entry name" value="GENERAL SECRETION PATHWAY PROTEIN G"/>
    <property type="match status" value="1"/>
</dbReference>
<keyword evidence="3" id="KW-1185">Reference proteome</keyword>
<dbReference type="SUPFAM" id="SSF54523">
    <property type="entry name" value="Pili subunits"/>
    <property type="match status" value="1"/>
</dbReference>
<dbReference type="InterPro" id="IPR012902">
    <property type="entry name" value="N_methyl_site"/>
</dbReference>
<organism evidence="2 3">
    <name type="scientific">Clostridium hominis</name>
    <dbReference type="NCBI Taxonomy" id="2763036"/>
    <lineage>
        <taxon>Bacteria</taxon>
        <taxon>Bacillati</taxon>
        <taxon>Bacillota</taxon>
        <taxon>Clostridia</taxon>
        <taxon>Eubacteriales</taxon>
        <taxon>Clostridiaceae</taxon>
        <taxon>Clostridium</taxon>
    </lineage>
</organism>
<evidence type="ECO:0000313" key="2">
    <source>
        <dbReference type="EMBL" id="MBC5630289.1"/>
    </source>
</evidence>
<evidence type="ECO:0000313" key="3">
    <source>
        <dbReference type="Proteomes" id="UP000596929"/>
    </source>
</evidence>
<dbReference type="Pfam" id="PF07963">
    <property type="entry name" value="N_methyl"/>
    <property type="match status" value="1"/>
</dbReference>
<keyword evidence="1" id="KW-0472">Membrane</keyword>
<proteinExistence type="predicted"/>
<gene>
    <name evidence="2" type="ORF">H8S20_15615</name>
</gene>
<dbReference type="NCBIfam" id="TIGR02532">
    <property type="entry name" value="IV_pilin_GFxxxE"/>
    <property type="match status" value="1"/>
</dbReference>
<keyword evidence="1" id="KW-0812">Transmembrane</keyword>